<reference evidence="1 2" key="1">
    <citation type="journal article" date="2022" name="Hortic Res">
        <title>A haplotype resolved chromosomal level avocado genome allows analysis of novel avocado genes.</title>
        <authorList>
            <person name="Nath O."/>
            <person name="Fletcher S.J."/>
            <person name="Hayward A."/>
            <person name="Shaw L.M."/>
            <person name="Masouleh A.K."/>
            <person name="Furtado A."/>
            <person name="Henry R.J."/>
            <person name="Mitter N."/>
        </authorList>
    </citation>
    <scope>NUCLEOTIDE SEQUENCE [LARGE SCALE GENOMIC DNA]</scope>
    <source>
        <strain evidence="2">cv. Hass</strain>
    </source>
</reference>
<protein>
    <submittedName>
        <fullName evidence="1">Uncharacterized protein</fullName>
    </submittedName>
</protein>
<keyword evidence="2" id="KW-1185">Reference proteome</keyword>
<name>A0ACC2KQN9_PERAE</name>
<evidence type="ECO:0000313" key="1">
    <source>
        <dbReference type="EMBL" id="KAJ8623475.1"/>
    </source>
</evidence>
<evidence type="ECO:0000313" key="2">
    <source>
        <dbReference type="Proteomes" id="UP001234297"/>
    </source>
</evidence>
<organism evidence="1 2">
    <name type="scientific">Persea americana</name>
    <name type="common">Avocado</name>
    <dbReference type="NCBI Taxonomy" id="3435"/>
    <lineage>
        <taxon>Eukaryota</taxon>
        <taxon>Viridiplantae</taxon>
        <taxon>Streptophyta</taxon>
        <taxon>Embryophyta</taxon>
        <taxon>Tracheophyta</taxon>
        <taxon>Spermatophyta</taxon>
        <taxon>Magnoliopsida</taxon>
        <taxon>Magnoliidae</taxon>
        <taxon>Laurales</taxon>
        <taxon>Lauraceae</taxon>
        <taxon>Persea</taxon>
    </lineage>
</organism>
<comment type="caution">
    <text evidence="1">The sequence shown here is derived from an EMBL/GenBank/DDBJ whole genome shotgun (WGS) entry which is preliminary data.</text>
</comment>
<sequence length="922" mass="104631">MDWSTSPENLETLSQCFLRTLSPDPEPRRRAESYLSDYAARPGFGLAVLRLVSLPNVDGLIRIAAAINFKNHLRSHWTSSPDPRPYPPISDAEKSEIKSHISQLREALAVIGKHDFPKSWPTLLPDLVAHLQAAQDYAPINGILSTANSIFKKFRYEWKTNDLLLDLKYCLDEFAAPLLEIFLKTASLVPANLNSADTLGPLIESQRLCCRIFYSLNFQELPEFFEDHMNEWMVKFQRYLMTTYPVLEDDKSGNGVAIVDGLRAAVCENINLYMEKNEEEFKGYLPGFASAVWSLLMTASASSSRDRLTVTAIKFLTMVSTGVYHALFSDPNILLQIFDSIDVPNIRIREEDEELFEMNYVEYIRRDIEGSGLDTRRRIACELLKGIAKYYRDRVKEMVSMKIQNLLASYGASPAGNWKEKDCAIYLVVSLAIKTAGGSMATTDLVEVERFFATVIVPELKAQDVNGFPMLKADALKFFTTFRNHILKPFVVTMMPDVIRFLQSESNVVHSYAANCIEKLLLVKDEGCARYTSLDINPLVPLLLPNLFNALKFPESQENLYVMKCIMRVLGVVVAGCEIAGACITNLTAVLSEVCKNPKNPFFNHYLFEVVAALVRRSCEKDPSLISVYEASLFPVLQTILVNDVTEFMPYTFQILAQLVDIHMPPLPPNYMQLFELLLSPESWKRKANVPALVRLLQAFLQKAAHELNNEGRLPDMLRIFNQLVSASNTEELGFYMLNTIIENLSYKVISPYIGHIWIALFKRLENNRTLKFVKPLVIFMSLFLVKHGHEVLLGSIDVVRANIFEILELFWIPNLKLITGTIEMKLTSEIVEDETEVPDIGEAVSYGATFVHLYNAGKKEEDPLKEVKDPREFLVTSLARLSASSPGKYPAIIRNYLDQDWRSPIVQWLRLIIFANWEVGN</sequence>
<dbReference type="Proteomes" id="UP001234297">
    <property type="component" value="Chromosome 10"/>
</dbReference>
<accession>A0ACC2KQN9</accession>
<proteinExistence type="predicted"/>
<dbReference type="EMBL" id="CM056818">
    <property type="protein sequence ID" value="KAJ8623475.1"/>
    <property type="molecule type" value="Genomic_DNA"/>
</dbReference>
<gene>
    <name evidence="1" type="ORF">MRB53_032004</name>
</gene>